<keyword evidence="5" id="KW-0964">Secreted</keyword>
<comment type="similarity">
    <text evidence="3 5">Belongs to the pectinacetylesterase family.</text>
</comment>
<evidence type="ECO:0000256" key="6">
    <source>
        <dbReference type="SAM" id="MobiDB-lite"/>
    </source>
</evidence>
<evidence type="ECO:0000256" key="1">
    <source>
        <dbReference type="ARBA" id="ARBA00003534"/>
    </source>
</evidence>
<evidence type="ECO:0000256" key="2">
    <source>
        <dbReference type="ARBA" id="ARBA00004191"/>
    </source>
</evidence>
<protein>
    <recommendedName>
        <fullName evidence="5">Pectin acetylesterase</fullName>
        <ecNumber evidence="5">3.1.1.-</ecNumber>
    </recommendedName>
</protein>
<dbReference type="Proteomes" id="UP001489004">
    <property type="component" value="Unassembled WGS sequence"/>
</dbReference>
<keyword evidence="5" id="KW-0961">Cell wall biogenesis/degradation</keyword>
<evidence type="ECO:0000313" key="8">
    <source>
        <dbReference type="Proteomes" id="UP001489004"/>
    </source>
</evidence>
<comment type="subcellular location">
    <subcellularLocation>
        <location evidence="2 5">Secreted</location>
        <location evidence="2 5">Cell wall</location>
    </subcellularLocation>
</comment>
<feature type="region of interest" description="Disordered" evidence="6">
    <location>
        <begin position="437"/>
        <end position="490"/>
    </location>
</feature>
<evidence type="ECO:0000256" key="4">
    <source>
        <dbReference type="ARBA" id="ARBA00022512"/>
    </source>
</evidence>
<feature type="signal peptide" evidence="5">
    <location>
        <begin position="1"/>
        <end position="16"/>
    </location>
</feature>
<dbReference type="InterPro" id="IPR004963">
    <property type="entry name" value="PAE/NOTUM"/>
</dbReference>
<reference evidence="7 8" key="1">
    <citation type="journal article" date="2024" name="Nat. Commun.">
        <title>Phylogenomics reveals the evolutionary origins of lichenization in chlorophyte algae.</title>
        <authorList>
            <person name="Puginier C."/>
            <person name="Libourel C."/>
            <person name="Otte J."/>
            <person name="Skaloud P."/>
            <person name="Haon M."/>
            <person name="Grisel S."/>
            <person name="Petersen M."/>
            <person name="Berrin J.G."/>
            <person name="Delaux P.M."/>
            <person name="Dal Grande F."/>
            <person name="Keller J."/>
        </authorList>
    </citation>
    <scope>NUCLEOTIDE SEQUENCE [LARGE SCALE GENOMIC DNA]</scope>
    <source>
        <strain evidence="7 8">SAG 2043</strain>
    </source>
</reference>
<sequence>MALVVLSLLAAALCLSTYRSRLVWPRWHPGVGLPPPDLSMEPQTAAEQRWRFNMRRYNTTDVDPQAVCNDGSPGVFFFRPALSMHSTKWVVRFHGGAWCWDKLSCEQRWRDSPHLMSTTMLPPDAVNETCPVRDIQLHGIMSMHPEENPAFYGWNQVYVWYCSSDSHLGDAPEGFTDETGEWHFRGKRITAAVFTTLLQRENLAAATDVLVSGDSAGGVAALNNAAFIHDIVAPRAHGIQRFKAFIDAGWFLDVPNYSGNPGAFSFRKCAQSLVTNYNASFDRSCTAHFPDEPWRCFHAQYAWRHVKFPVLFHEFLYDSANLGFDTCYKQADVEDFRHRLRAIDTLPWSGDTGHVKISGSYKQRADTLRLVAEAEMETLSEGAWHGPQPRQAGTPGRAGRAGKARSAGAARRLLGESGGDDESDIVAEAVAADEEYHSMPSMPEGQSVPQHDASAAPLASHASEGPSGRSTAQHGTTADAEPATGSADTAPDTHALQIFAPACHLHEITDTNFFMASHIGGQFLFDVLTEWFYRDTGRPLQLVDQHSGIRDDRECLKALHQQPPSSKR</sequence>
<feature type="chain" id="PRO_5043085593" description="Pectin acetylesterase" evidence="5">
    <location>
        <begin position="17"/>
        <end position="568"/>
    </location>
</feature>
<keyword evidence="5" id="KW-0732">Signal</keyword>
<dbReference type="EMBL" id="JALJOR010000012">
    <property type="protein sequence ID" value="KAK9807851.1"/>
    <property type="molecule type" value="Genomic_DNA"/>
</dbReference>
<accession>A0AAW1P6N9</accession>
<proteinExistence type="inferred from homology"/>
<evidence type="ECO:0000256" key="5">
    <source>
        <dbReference type="RuleBase" id="RU363114"/>
    </source>
</evidence>
<dbReference type="Pfam" id="PF03283">
    <property type="entry name" value="PAE"/>
    <property type="match status" value="1"/>
</dbReference>
<dbReference type="EC" id="3.1.1.-" evidence="5"/>
<dbReference type="PANTHER" id="PTHR21562">
    <property type="entry name" value="NOTUM-RELATED"/>
    <property type="match status" value="1"/>
</dbReference>
<keyword evidence="5" id="KW-0378">Hydrolase</keyword>
<dbReference type="AlphaFoldDB" id="A0AAW1P6N9"/>
<comment type="function">
    <text evidence="1 5">Hydrolyzes acetyl esters in homogalacturonan regions of pectin. In type I primary cell wall, galacturonic acid residues of pectin can be acetylated at the O-2 and O-3 positions. Decreasing the degree of acetylation of pectin gels in vitro alters their physical properties.</text>
</comment>
<name>A0AAW1P6N9_9CHLO</name>
<dbReference type="PANTHER" id="PTHR21562:SF83">
    <property type="entry name" value="PECTIN ACETYLESTERASE 4"/>
    <property type="match status" value="1"/>
</dbReference>
<feature type="region of interest" description="Disordered" evidence="6">
    <location>
        <begin position="379"/>
        <end position="423"/>
    </location>
</feature>
<dbReference type="GO" id="GO:0071555">
    <property type="term" value="P:cell wall organization"/>
    <property type="evidence" value="ECO:0007669"/>
    <property type="project" value="UniProtKB-KW"/>
</dbReference>
<keyword evidence="4 5" id="KW-0134">Cell wall</keyword>
<organism evidence="7 8">
    <name type="scientific">[Myrmecia] bisecta</name>
    <dbReference type="NCBI Taxonomy" id="41462"/>
    <lineage>
        <taxon>Eukaryota</taxon>
        <taxon>Viridiplantae</taxon>
        <taxon>Chlorophyta</taxon>
        <taxon>core chlorophytes</taxon>
        <taxon>Trebouxiophyceae</taxon>
        <taxon>Trebouxiales</taxon>
        <taxon>Trebouxiaceae</taxon>
        <taxon>Myrmecia</taxon>
    </lineage>
</organism>
<evidence type="ECO:0000313" key="7">
    <source>
        <dbReference type="EMBL" id="KAK9807851.1"/>
    </source>
</evidence>
<evidence type="ECO:0000256" key="3">
    <source>
        <dbReference type="ARBA" id="ARBA00005784"/>
    </source>
</evidence>
<keyword evidence="8" id="KW-1185">Reference proteome</keyword>
<dbReference type="GO" id="GO:0016787">
    <property type="term" value="F:hydrolase activity"/>
    <property type="evidence" value="ECO:0007669"/>
    <property type="project" value="UniProtKB-KW"/>
</dbReference>
<gene>
    <name evidence="7" type="ORF">WJX72_011324</name>
</gene>
<comment type="caution">
    <text evidence="7">The sequence shown here is derived from an EMBL/GenBank/DDBJ whole genome shotgun (WGS) entry which is preliminary data.</text>
</comment>